<dbReference type="Pfam" id="PF14159">
    <property type="entry name" value="CAAD"/>
    <property type="match status" value="1"/>
</dbReference>
<reference evidence="4 5" key="1">
    <citation type="submission" date="2023-12" db="EMBL/GenBank/DDBJ databases">
        <title>Baltic Sea Cyanobacteria.</title>
        <authorList>
            <person name="Delbaje E."/>
            <person name="Fewer D.P."/>
            <person name="Shishido T.K."/>
        </authorList>
    </citation>
    <scope>NUCLEOTIDE SEQUENCE [LARGE SCALE GENOMIC DNA]</scope>
    <source>
        <strain evidence="4 5">UHCC 0281</strain>
    </source>
</reference>
<comment type="caution">
    <text evidence="4">The sequence shown here is derived from an EMBL/GenBank/DDBJ whole genome shotgun (WGS) entry which is preliminary data.</text>
</comment>
<keyword evidence="5" id="KW-1185">Reference proteome</keyword>
<name>A0ABU5SXK1_9CYAN</name>
<evidence type="ECO:0000259" key="3">
    <source>
        <dbReference type="Pfam" id="PF14159"/>
    </source>
</evidence>
<feature type="domain" description="Cyanobacterial aminoacyl-tRNA synthetase CAAD" evidence="3">
    <location>
        <begin position="32"/>
        <end position="111"/>
    </location>
</feature>
<comment type="subcellular location">
    <subcellularLocation>
        <location evidence="1">Membrane</location>
        <topology evidence="1">Multi-pass membrane protein</topology>
    </subcellularLocation>
</comment>
<keyword evidence="2" id="KW-0472">Membrane</keyword>
<dbReference type="InterPro" id="IPR025564">
    <property type="entry name" value="CAAD_dom"/>
</dbReference>
<feature type="transmembrane region" description="Helical" evidence="2">
    <location>
        <begin position="69"/>
        <end position="87"/>
    </location>
</feature>
<protein>
    <submittedName>
        <fullName evidence="4">CAAD domain-containing protein</fullName>
    </submittedName>
</protein>
<evidence type="ECO:0000256" key="1">
    <source>
        <dbReference type="ARBA" id="ARBA00004141"/>
    </source>
</evidence>
<evidence type="ECO:0000256" key="2">
    <source>
        <dbReference type="SAM" id="Phobius"/>
    </source>
</evidence>
<keyword evidence="2" id="KW-1133">Transmembrane helix</keyword>
<dbReference type="PANTHER" id="PTHR33222:SF9">
    <property type="entry name" value="PROTEIN CURVATURE THYLAKOID 1B, CHLOROPLASTIC"/>
    <property type="match status" value="1"/>
</dbReference>
<evidence type="ECO:0000313" key="4">
    <source>
        <dbReference type="EMBL" id="MEA5443250.1"/>
    </source>
</evidence>
<organism evidence="4 5">
    <name type="scientific">Cyanobium gracile UHCC 0281</name>
    <dbReference type="NCBI Taxonomy" id="3110309"/>
    <lineage>
        <taxon>Bacteria</taxon>
        <taxon>Bacillati</taxon>
        <taxon>Cyanobacteriota</taxon>
        <taxon>Cyanophyceae</taxon>
        <taxon>Synechococcales</taxon>
        <taxon>Prochlorococcaceae</taxon>
        <taxon>Cyanobium</taxon>
    </lineage>
</organism>
<dbReference type="EMBL" id="JAYGHY010000042">
    <property type="protein sequence ID" value="MEA5443250.1"/>
    <property type="molecule type" value="Genomic_DNA"/>
</dbReference>
<sequence>MHDDTTSSAAEVDFTERYSEVIGKVNETLDKVDWSQVGRVGKASGVLLAVIVAQILIKGVLDTINLLPIVPGLLELLGLVVVGTWSWNNLTTGEKRSAVMAKVQTLRKEYLS</sequence>
<dbReference type="PANTHER" id="PTHR33222">
    <property type="match status" value="1"/>
</dbReference>
<dbReference type="InterPro" id="IPR033344">
    <property type="entry name" value="CURT1"/>
</dbReference>
<keyword evidence="2" id="KW-0812">Transmembrane</keyword>
<accession>A0ABU5SXK1</accession>
<dbReference type="Proteomes" id="UP001302329">
    <property type="component" value="Unassembled WGS sequence"/>
</dbReference>
<evidence type="ECO:0000313" key="5">
    <source>
        <dbReference type="Proteomes" id="UP001302329"/>
    </source>
</evidence>
<proteinExistence type="predicted"/>
<gene>
    <name evidence="4" type="ORF">VB739_11865</name>
</gene>
<feature type="transmembrane region" description="Helical" evidence="2">
    <location>
        <begin position="40"/>
        <end position="57"/>
    </location>
</feature>